<reference evidence="1 2" key="1">
    <citation type="journal article" date="2022" name="New Phytol.">
        <title>Ecological generalism drives hyperdiversity of secondary metabolite gene clusters in xylarialean endophytes.</title>
        <authorList>
            <person name="Franco M.E.E."/>
            <person name="Wisecaver J.H."/>
            <person name="Arnold A.E."/>
            <person name="Ju Y.M."/>
            <person name="Slot J.C."/>
            <person name="Ahrendt S."/>
            <person name="Moore L.P."/>
            <person name="Eastman K.E."/>
            <person name="Scott K."/>
            <person name="Konkel Z."/>
            <person name="Mondo S.J."/>
            <person name="Kuo A."/>
            <person name="Hayes R.D."/>
            <person name="Haridas S."/>
            <person name="Andreopoulos B."/>
            <person name="Riley R."/>
            <person name="LaButti K."/>
            <person name="Pangilinan J."/>
            <person name="Lipzen A."/>
            <person name="Amirebrahimi M."/>
            <person name="Yan J."/>
            <person name="Adam C."/>
            <person name="Keymanesh K."/>
            <person name="Ng V."/>
            <person name="Louie K."/>
            <person name="Northen T."/>
            <person name="Drula E."/>
            <person name="Henrissat B."/>
            <person name="Hsieh H.M."/>
            <person name="Youens-Clark K."/>
            <person name="Lutzoni F."/>
            <person name="Miadlikowska J."/>
            <person name="Eastwood D.C."/>
            <person name="Hamelin R.C."/>
            <person name="Grigoriev I.V."/>
            <person name="U'Ren J.M."/>
        </authorList>
    </citation>
    <scope>NUCLEOTIDE SEQUENCE [LARGE SCALE GENOMIC DNA]</scope>
    <source>
        <strain evidence="1 2">ER1909</strain>
    </source>
</reference>
<organism evidence="1 2">
    <name type="scientific">Hypoxylon rubiginosum</name>
    <dbReference type="NCBI Taxonomy" id="110542"/>
    <lineage>
        <taxon>Eukaryota</taxon>
        <taxon>Fungi</taxon>
        <taxon>Dikarya</taxon>
        <taxon>Ascomycota</taxon>
        <taxon>Pezizomycotina</taxon>
        <taxon>Sordariomycetes</taxon>
        <taxon>Xylariomycetidae</taxon>
        <taxon>Xylariales</taxon>
        <taxon>Hypoxylaceae</taxon>
        <taxon>Hypoxylon</taxon>
    </lineage>
</organism>
<keyword evidence="2" id="KW-1185">Reference proteome</keyword>
<sequence length="213" mass="23496">MVSITLIAALLPLTALAMVSAKRPSDSSISYEYLHPDSQLGSSDAHLKTSITVAARDPDDIGEWIPSKGTNHNECGDTDWIGATIEGQFSNNACKTMSESFRSPDHGGFFTMDDMNRQHYLDFMFMYESGDDEDDWCVICFNPTNFDDSVDKSYGVKVGNLDIADLIQDGLAKQVFGGKMNCNSAKLNDAGQPLNQSIRWSLANTRDKCGWKN</sequence>
<proteinExistence type="predicted"/>
<evidence type="ECO:0000313" key="1">
    <source>
        <dbReference type="EMBL" id="KAI6089815.1"/>
    </source>
</evidence>
<evidence type="ECO:0000313" key="2">
    <source>
        <dbReference type="Proteomes" id="UP001497680"/>
    </source>
</evidence>
<protein>
    <submittedName>
        <fullName evidence="1">Uncharacterized protein</fullName>
    </submittedName>
</protein>
<dbReference type="Proteomes" id="UP001497680">
    <property type="component" value="Unassembled WGS sequence"/>
</dbReference>
<gene>
    <name evidence="1" type="ORF">F4821DRAFT_256819</name>
</gene>
<name>A0ACC0DBN8_9PEZI</name>
<dbReference type="EMBL" id="MU394294">
    <property type="protein sequence ID" value="KAI6089815.1"/>
    <property type="molecule type" value="Genomic_DNA"/>
</dbReference>
<accession>A0ACC0DBN8</accession>
<comment type="caution">
    <text evidence="1">The sequence shown here is derived from an EMBL/GenBank/DDBJ whole genome shotgun (WGS) entry which is preliminary data.</text>
</comment>